<dbReference type="VEuPathDB" id="CryptoDB:Vbra_3741"/>
<evidence type="ECO:0000313" key="3">
    <source>
        <dbReference type="Proteomes" id="UP000041254"/>
    </source>
</evidence>
<evidence type="ECO:0000256" key="1">
    <source>
        <dbReference type="SAM" id="MobiDB-lite"/>
    </source>
</evidence>
<dbReference type="InParanoid" id="A0A0G4EG00"/>
<feature type="region of interest" description="Disordered" evidence="1">
    <location>
        <begin position="53"/>
        <end position="123"/>
    </location>
</feature>
<feature type="compositionally biased region" description="Polar residues" evidence="1">
    <location>
        <begin position="110"/>
        <end position="120"/>
    </location>
</feature>
<proteinExistence type="predicted"/>
<keyword evidence="3" id="KW-1185">Reference proteome</keyword>
<name>A0A0G4EG00_VITBC</name>
<reference evidence="2 3" key="1">
    <citation type="submission" date="2014-11" db="EMBL/GenBank/DDBJ databases">
        <authorList>
            <person name="Zhu J."/>
            <person name="Qi W."/>
            <person name="Song R."/>
        </authorList>
    </citation>
    <scope>NUCLEOTIDE SEQUENCE [LARGE SCALE GENOMIC DNA]</scope>
</reference>
<dbReference type="AlphaFoldDB" id="A0A0G4EG00"/>
<sequence length="149" mass="16459">MLKMEVTFAEFNKLDFAPFQVRVWGKQVRGDVVKFFVSGTQDAVLAVGEYVTKNTQDGDGDEGGADGDGGVAKQQKSNKKKKHNKKNRKKNHKTASVVDQEEGETPPADTITSNINNNDAFNDPKMRVSKILTFGAHEWPGFDISQEGK</sequence>
<protein>
    <submittedName>
        <fullName evidence="2">Uncharacterized protein</fullName>
    </submittedName>
</protein>
<evidence type="ECO:0000313" key="2">
    <source>
        <dbReference type="EMBL" id="CEL94305.1"/>
    </source>
</evidence>
<gene>
    <name evidence="2" type="ORF">Vbra_3741</name>
</gene>
<dbReference type="Proteomes" id="UP000041254">
    <property type="component" value="Unassembled WGS sequence"/>
</dbReference>
<dbReference type="EMBL" id="CDMY01000214">
    <property type="protein sequence ID" value="CEL94305.1"/>
    <property type="molecule type" value="Genomic_DNA"/>
</dbReference>
<accession>A0A0G4EG00</accession>
<feature type="compositionally biased region" description="Basic residues" evidence="1">
    <location>
        <begin position="76"/>
        <end position="93"/>
    </location>
</feature>
<organism evidence="2 3">
    <name type="scientific">Vitrella brassicaformis (strain CCMP3155)</name>
    <dbReference type="NCBI Taxonomy" id="1169540"/>
    <lineage>
        <taxon>Eukaryota</taxon>
        <taxon>Sar</taxon>
        <taxon>Alveolata</taxon>
        <taxon>Colpodellida</taxon>
        <taxon>Vitrellaceae</taxon>
        <taxon>Vitrella</taxon>
    </lineage>
</organism>